<organism evidence="1 2">
    <name type="scientific">Karstenula rhodostoma CBS 690.94</name>
    <dbReference type="NCBI Taxonomy" id="1392251"/>
    <lineage>
        <taxon>Eukaryota</taxon>
        <taxon>Fungi</taxon>
        <taxon>Dikarya</taxon>
        <taxon>Ascomycota</taxon>
        <taxon>Pezizomycotina</taxon>
        <taxon>Dothideomycetes</taxon>
        <taxon>Pleosporomycetidae</taxon>
        <taxon>Pleosporales</taxon>
        <taxon>Massarineae</taxon>
        <taxon>Didymosphaeriaceae</taxon>
        <taxon>Karstenula</taxon>
    </lineage>
</organism>
<protein>
    <submittedName>
        <fullName evidence="1">Uncharacterized protein</fullName>
    </submittedName>
</protein>
<proteinExistence type="predicted"/>
<gene>
    <name evidence="1" type="ORF">P171DRAFT_483233</name>
</gene>
<name>A0A9P4PN01_9PLEO</name>
<evidence type="ECO:0000313" key="1">
    <source>
        <dbReference type="EMBL" id="KAF2447181.1"/>
    </source>
</evidence>
<dbReference type="AlphaFoldDB" id="A0A9P4PN01"/>
<comment type="caution">
    <text evidence="1">The sequence shown here is derived from an EMBL/GenBank/DDBJ whole genome shotgun (WGS) entry which is preliminary data.</text>
</comment>
<dbReference type="Proteomes" id="UP000799764">
    <property type="component" value="Unassembled WGS sequence"/>
</dbReference>
<accession>A0A9P4PN01</accession>
<evidence type="ECO:0000313" key="2">
    <source>
        <dbReference type="Proteomes" id="UP000799764"/>
    </source>
</evidence>
<sequence>MSQQLVNLLALYHRIFRPWSFLFAAIKEKQDIIVSLEDMRNGGEHALLTRKNNKISGSDFTYNHGVQKILRHHGIDHSWRAFTNFIWSGYTIGRQKGYCSCGEEISITQASLVDVRLHLEEHEDCETLSYCIVCNKLLLTWDEAAVHLDCFEAHFPDTMISYQGWGAIRPVQRLRKARSTLSVYQRSAEVTIFIARIRPCPVFHFNCPTPKKRDVERLYISADKAKKLEDSLGILEEIGPVLKLLENLKAYQQLHAVGHAEKQWS</sequence>
<keyword evidence="2" id="KW-1185">Reference proteome</keyword>
<dbReference type="EMBL" id="MU001497">
    <property type="protein sequence ID" value="KAF2447181.1"/>
    <property type="molecule type" value="Genomic_DNA"/>
</dbReference>
<reference evidence="1" key="1">
    <citation type="journal article" date="2020" name="Stud. Mycol.">
        <title>101 Dothideomycetes genomes: a test case for predicting lifestyles and emergence of pathogens.</title>
        <authorList>
            <person name="Haridas S."/>
            <person name="Albert R."/>
            <person name="Binder M."/>
            <person name="Bloem J."/>
            <person name="Labutti K."/>
            <person name="Salamov A."/>
            <person name="Andreopoulos B."/>
            <person name="Baker S."/>
            <person name="Barry K."/>
            <person name="Bills G."/>
            <person name="Bluhm B."/>
            <person name="Cannon C."/>
            <person name="Castanera R."/>
            <person name="Culley D."/>
            <person name="Daum C."/>
            <person name="Ezra D."/>
            <person name="Gonzalez J."/>
            <person name="Henrissat B."/>
            <person name="Kuo A."/>
            <person name="Liang C."/>
            <person name="Lipzen A."/>
            <person name="Lutzoni F."/>
            <person name="Magnuson J."/>
            <person name="Mondo S."/>
            <person name="Nolan M."/>
            <person name="Ohm R."/>
            <person name="Pangilinan J."/>
            <person name="Park H.-J."/>
            <person name="Ramirez L."/>
            <person name="Alfaro M."/>
            <person name="Sun H."/>
            <person name="Tritt A."/>
            <person name="Yoshinaga Y."/>
            <person name="Zwiers L.-H."/>
            <person name="Turgeon B."/>
            <person name="Goodwin S."/>
            <person name="Spatafora J."/>
            <person name="Crous P."/>
            <person name="Grigoriev I."/>
        </authorList>
    </citation>
    <scope>NUCLEOTIDE SEQUENCE</scope>
    <source>
        <strain evidence="1">CBS 690.94</strain>
    </source>
</reference>